<evidence type="ECO:0000256" key="4">
    <source>
        <dbReference type="ARBA" id="ARBA00022723"/>
    </source>
</evidence>
<keyword evidence="5" id="KW-0547">Nucleotide-binding</keyword>
<dbReference type="InterPro" id="IPR017438">
    <property type="entry name" value="ATP-NAD_kinase_N"/>
</dbReference>
<evidence type="ECO:0000256" key="2">
    <source>
        <dbReference type="ARBA" id="ARBA00022516"/>
    </source>
</evidence>
<keyword evidence="11" id="KW-1208">Phospholipid metabolism</keyword>
<dbReference type="InterPro" id="IPR005218">
    <property type="entry name" value="Diacylglycerol/lipid_kinase"/>
</dbReference>
<dbReference type="GO" id="GO:0005524">
    <property type="term" value="F:ATP binding"/>
    <property type="evidence" value="ECO:0007669"/>
    <property type="project" value="UniProtKB-KW"/>
</dbReference>
<dbReference type="Pfam" id="PF00781">
    <property type="entry name" value="DAGK_cat"/>
    <property type="match status" value="1"/>
</dbReference>
<dbReference type="Gene3D" id="2.60.200.40">
    <property type="match status" value="1"/>
</dbReference>
<feature type="domain" description="DAGKc" evidence="12">
    <location>
        <begin position="3"/>
        <end position="137"/>
    </location>
</feature>
<evidence type="ECO:0000259" key="12">
    <source>
        <dbReference type="PROSITE" id="PS50146"/>
    </source>
</evidence>
<proteinExistence type="predicted"/>
<comment type="caution">
    <text evidence="13">The sequence shown here is derived from an EMBL/GenBank/DDBJ whole genome shotgun (WGS) entry which is preliminary data.</text>
</comment>
<dbReference type="GO" id="GO:0046872">
    <property type="term" value="F:metal ion binding"/>
    <property type="evidence" value="ECO:0007669"/>
    <property type="project" value="UniProtKB-KW"/>
</dbReference>
<evidence type="ECO:0000256" key="5">
    <source>
        <dbReference type="ARBA" id="ARBA00022741"/>
    </source>
</evidence>
<evidence type="ECO:0000256" key="6">
    <source>
        <dbReference type="ARBA" id="ARBA00022777"/>
    </source>
</evidence>
<dbReference type="SUPFAM" id="SSF111331">
    <property type="entry name" value="NAD kinase/diacylglycerol kinase-like"/>
    <property type="match status" value="1"/>
</dbReference>
<keyword evidence="7" id="KW-0067">ATP-binding</keyword>
<evidence type="ECO:0000256" key="7">
    <source>
        <dbReference type="ARBA" id="ARBA00022840"/>
    </source>
</evidence>
<reference evidence="13" key="2">
    <citation type="submission" date="2020-09" db="EMBL/GenBank/DDBJ databases">
        <authorList>
            <person name="Sun Q."/>
            <person name="Zhou Y."/>
        </authorList>
    </citation>
    <scope>NUCLEOTIDE SEQUENCE</scope>
    <source>
        <strain evidence="13">CGMCC 1.15254</strain>
    </source>
</reference>
<evidence type="ECO:0000313" key="14">
    <source>
        <dbReference type="Proteomes" id="UP000632498"/>
    </source>
</evidence>
<dbReference type="NCBIfam" id="TIGR00147">
    <property type="entry name" value="YegS/Rv2252/BmrU family lipid kinase"/>
    <property type="match status" value="1"/>
</dbReference>
<keyword evidence="14" id="KW-1185">Reference proteome</keyword>
<dbReference type="InterPro" id="IPR001206">
    <property type="entry name" value="Diacylglycerol_kinase_cat_dom"/>
</dbReference>
<dbReference type="GO" id="GO:0005886">
    <property type="term" value="C:plasma membrane"/>
    <property type="evidence" value="ECO:0007669"/>
    <property type="project" value="TreeGrafter"/>
</dbReference>
<evidence type="ECO:0000256" key="10">
    <source>
        <dbReference type="ARBA" id="ARBA00023209"/>
    </source>
</evidence>
<dbReference type="Pfam" id="PF19279">
    <property type="entry name" value="YegS_C"/>
    <property type="match status" value="1"/>
</dbReference>
<comment type="cofactor">
    <cofactor evidence="1">
        <name>Mg(2+)</name>
        <dbReference type="ChEBI" id="CHEBI:18420"/>
    </cofactor>
</comment>
<evidence type="ECO:0000256" key="8">
    <source>
        <dbReference type="ARBA" id="ARBA00022842"/>
    </source>
</evidence>
<keyword evidence="4" id="KW-0479">Metal-binding</keyword>
<evidence type="ECO:0000256" key="11">
    <source>
        <dbReference type="ARBA" id="ARBA00023264"/>
    </source>
</evidence>
<keyword evidence="3" id="KW-0808">Transferase</keyword>
<dbReference type="GO" id="GO:0016301">
    <property type="term" value="F:kinase activity"/>
    <property type="evidence" value="ECO:0007669"/>
    <property type="project" value="UniProtKB-KW"/>
</dbReference>
<dbReference type="RefSeq" id="WP_188666248.1">
    <property type="nucleotide sequence ID" value="NZ_BMHV01000023.1"/>
</dbReference>
<evidence type="ECO:0000313" key="13">
    <source>
        <dbReference type="EMBL" id="GGF71871.1"/>
    </source>
</evidence>
<dbReference type="InterPro" id="IPR016064">
    <property type="entry name" value="NAD/diacylglycerol_kinase_sf"/>
</dbReference>
<dbReference type="EMBL" id="BMHV01000023">
    <property type="protein sequence ID" value="GGF71871.1"/>
    <property type="molecule type" value="Genomic_DNA"/>
</dbReference>
<dbReference type="PANTHER" id="PTHR12358">
    <property type="entry name" value="SPHINGOSINE KINASE"/>
    <property type="match status" value="1"/>
</dbReference>
<evidence type="ECO:0000256" key="1">
    <source>
        <dbReference type="ARBA" id="ARBA00001946"/>
    </source>
</evidence>
<dbReference type="Proteomes" id="UP000632498">
    <property type="component" value="Unassembled WGS sequence"/>
</dbReference>
<dbReference type="SMART" id="SM00046">
    <property type="entry name" value="DAGKc"/>
    <property type="match status" value="1"/>
</dbReference>
<dbReference type="GO" id="GO:0008654">
    <property type="term" value="P:phospholipid biosynthetic process"/>
    <property type="evidence" value="ECO:0007669"/>
    <property type="project" value="UniProtKB-KW"/>
</dbReference>
<sequence>MAIHDQRIKVIHNPVAGGRNRKRLRIALQALRKHASKVKVSPTKYAGHGIKRADKAINRKPDKIPYDIICAAGGDGTIAEVANGMRGSDCPLLVLPLGTANVFARELGLGTSMRKIAAMVETLHPKQVYPGLMGNKRFIMMVGVGIDSLSVASLETSLKRRIGGAAYVVAALKAIKRMKELELTVNVDGASYETANVIVTNGRFYGGPFTISPNAALEEPVFHVVMLHQKGLWAALRYGLALAMGRLPYLKDVTITKGTHVRIESKNALPVQADGDYVGMLPVEVRIDSFPLTVLAPRTHTSEAAES</sequence>
<name>A0A917C5J1_9PROT</name>
<evidence type="ECO:0000256" key="9">
    <source>
        <dbReference type="ARBA" id="ARBA00023098"/>
    </source>
</evidence>
<dbReference type="Gene3D" id="3.40.50.10330">
    <property type="entry name" value="Probable inorganic polyphosphate/atp-NAD kinase, domain 1"/>
    <property type="match status" value="1"/>
</dbReference>
<dbReference type="AlphaFoldDB" id="A0A917C5J1"/>
<dbReference type="InterPro" id="IPR050187">
    <property type="entry name" value="Lipid_Phosphate_FormReg"/>
</dbReference>
<reference evidence="13" key="1">
    <citation type="journal article" date="2014" name="Int. J. Syst. Evol. Microbiol.">
        <title>Complete genome sequence of Corynebacterium casei LMG S-19264T (=DSM 44701T), isolated from a smear-ripened cheese.</title>
        <authorList>
            <consortium name="US DOE Joint Genome Institute (JGI-PGF)"/>
            <person name="Walter F."/>
            <person name="Albersmeier A."/>
            <person name="Kalinowski J."/>
            <person name="Ruckert C."/>
        </authorList>
    </citation>
    <scope>NUCLEOTIDE SEQUENCE</scope>
    <source>
        <strain evidence="13">CGMCC 1.15254</strain>
    </source>
</reference>
<dbReference type="PROSITE" id="PS50146">
    <property type="entry name" value="DAGK"/>
    <property type="match status" value="1"/>
</dbReference>
<accession>A0A917C5J1</accession>
<organism evidence="13 14">
    <name type="scientific">Terasakiella brassicae</name>
    <dbReference type="NCBI Taxonomy" id="1634917"/>
    <lineage>
        <taxon>Bacteria</taxon>
        <taxon>Pseudomonadati</taxon>
        <taxon>Pseudomonadota</taxon>
        <taxon>Alphaproteobacteria</taxon>
        <taxon>Rhodospirillales</taxon>
        <taxon>Terasakiellaceae</taxon>
        <taxon>Terasakiella</taxon>
    </lineage>
</organism>
<keyword evidence="9" id="KW-0443">Lipid metabolism</keyword>
<keyword evidence="6" id="KW-0418">Kinase</keyword>
<keyword evidence="2" id="KW-0444">Lipid biosynthesis</keyword>
<keyword evidence="8" id="KW-0460">Magnesium</keyword>
<dbReference type="PANTHER" id="PTHR12358:SF106">
    <property type="entry name" value="LIPID KINASE YEGS"/>
    <property type="match status" value="1"/>
</dbReference>
<evidence type="ECO:0000256" key="3">
    <source>
        <dbReference type="ARBA" id="ARBA00022679"/>
    </source>
</evidence>
<protein>
    <recommendedName>
        <fullName evidence="12">DAGKc domain-containing protein</fullName>
    </recommendedName>
</protein>
<keyword evidence="10" id="KW-0594">Phospholipid biosynthesis</keyword>
<dbReference type="InterPro" id="IPR045540">
    <property type="entry name" value="YegS/DAGK_C"/>
</dbReference>
<gene>
    <name evidence="13" type="ORF">GCM10011332_27280</name>
</gene>